<protein>
    <recommendedName>
        <fullName evidence="8">DNA topoisomerase 1</fullName>
        <ecNumber evidence="8">5.6.2.1</ecNumber>
    </recommendedName>
    <alternativeName>
        <fullName evidence="8">DNA topoisomerase I</fullName>
    </alternativeName>
</protein>
<comment type="subunit">
    <text evidence="8">Monomer.</text>
</comment>
<dbReference type="InterPro" id="IPR023406">
    <property type="entry name" value="Topo_IA_AS"/>
</dbReference>
<feature type="compositionally biased region" description="Low complexity" evidence="9">
    <location>
        <begin position="616"/>
        <end position="639"/>
    </location>
</feature>
<feature type="site" description="Interaction with DNA" evidence="8">
    <location>
        <position position="326"/>
    </location>
</feature>
<dbReference type="Gene3D" id="1.10.460.10">
    <property type="entry name" value="Topoisomerase I, domain 2"/>
    <property type="match status" value="1"/>
</dbReference>
<feature type="compositionally biased region" description="Basic residues" evidence="9">
    <location>
        <begin position="596"/>
        <end position="615"/>
    </location>
</feature>
<dbReference type="CDD" id="cd00186">
    <property type="entry name" value="TOP1Ac"/>
    <property type="match status" value="1"/>
</dbReference>
<feature type="domain" description="Topo IA-type catalytic" evidence="11">
    <location>
        <begin position="146"/>
        <end position="593"/>
    </location>
</feature>
<keyword evidence="6 8" id="KW-0238">DNA-binding</keyword>
<dbReference type="PANTHER" id="PTHR42785">
    <property type="entry name" value="DNA TOPOISOMERASE, TYPE IA, CORE"/>
    <property type="match status" value="1"/>
</dbReference>
<feature type="compositionally biased region" description="Low complexity" evidence="9">
    <location>
        <begin position="575"/>
        <end position="595"/>
    </location>
</feature>
<dbReference type="InterPro" id="IPR013497">
    <property type="entry name" value="Topo_IA_cen"/>
</dbReference>
<evidence type="ECO:0000256" key="6">
    <source>
        <dbReference type="ARBA" id="ARBA00023125"/>
    </source>
</evidence>
<dbReference type="PROSITE" id="PS52039">
    <property type="entry name" value="TOPO_IA_2"/>
    <property type="match status" value="1"/>
</dbReference>
<feature type="site" description="Interaction with DNA" evidence="8">
    <location>
        <position position="156"/>
    </location>
</feature>
<dbReference type="InterPro" id="IPR013826">
    <property type="entry name" value="Topo_IA_cen_sub3"/>
</dbReference>
<dbReference type="Gene3D" id="3.40.50.140">
    <property type="match status" value="1"/>
</dbReference>
<keyword evidence="3" id="KW-0479">Metal-binding</keyword>
<keyword evidence="7 8" id="KW-0413">Isomerase</keyword>
<dbReference type="Gene3D" id="1.10.290.10">
    <property type="entry name" value="Topoisomerase I, domain 4"/>
    <property type="match status" value="1"/>
</dbReference>
<feature type="compositionally biased region" description="Basic residues" evidence="9">
    <location>
        <begin position="653"/>
        <end position="663"/>
    </location>
</feature>
<comment type="function">
    <text evidence="8">Releases the supercoiling and torsional tension of DNA, which is introduced during the DNA replication and transcription, by transiently cleaving and rejoining one strand of the DNA duplex. Introduces a single-strand break via transesterification at a target site in duplex DNA. The scissile phosphodiester is attacked by the catalytic tyrosine of the enzyme, resulting in the formation of a DNA-(5'-phosphotyrosyl)-enzyme intermediate and the expulsion of a 3'-OH DNA strand. The free DNA strand then undergoes passage around the unbroken strand, thus removing DNA supercoils. Finally, in the religation step, the DNA 3'-OH attacks the covalent intermediate to expel the active-site tyrosine and restore the DNA phosphodiester backbone.</text>
</comment>
<dbReference type="InterPro" id="IPR023405">
    <property type="entry name" value="Topo_IA_core_domain"/>
</dbReference>
<feature type="site" description="Interaction with DNA" evidence="8">
    <location>
        <position position="26"/>
    </location>
</feature>
<feature type="region of interest" description="Interaction with DNA" evidence="8">
    <location>
        <begin position="180"/>
        <end position="185"/>
    </location>
</feature>
<evidence type="ECO:0000256" key="2">
    <source>
        <dbReference type="ARBA" id="ARBA00009446"/>
    </source>
</evidence>
<accession>A0ABY7M728</accession>
<evidence type="ECO:0000256" key="5">
    <source>
        <dbReference type="ARBA" id="ARBA00023029"/>
    </source>
</evidence>
<dbReference type="HAMAP" id="MF_00952">
    <property type="entry name" value="Topoisom_1_prok"/>
    <property type="match status" value="1"/>
</dbReference>
<dbReference type="SUPFAM" id="SSF56712">
    <property type="entry name" value="Prokaryotic type I DNA topoisomerase"/>
    <property type="match status" value="1"/>
</dbReference>
<sequence length="670" mass="73968">MESPTKARTLQGILGSDYEVMASLGHVRDLPTYGYGVENVEQLDFRPKYVVVKDRSSRVDKAEVIKEIAEAAKKAERVFLSTDPDREGEAIAWHIKEAAGIPDEKVTRVVFHEITRPAIEAAFAEALGQAPKADDGHGRREPGKLDMHLVDAQQARRVLDRLIGYPLTWFVQKKVSRGASAGRVQSVALGLIVKREREIQSFVPVEYWTVEAHLAKEGRPFAAGLVSFEGMKKGAKMRPEFGPAGPAIPDEAAANRLLEGYRRARFAVTAVKPGQRKVSPAPPFTTSTFQQAAVNRLGMSTARAMAVAQELYEGVNGMPGLITYMRTDSVAVSPVAQQQARAFIRETWGEAFVPEKPRAYRTRARGAQEAHEAIRPTNPALAPEQLRRALSSEQLKVYQLIWQRFLASQMTDAVYRTLTVDIEATAEGAPTGTFRANASTLVFEGHLKAYGAEAAETDEDGEQVVDALPELAAGDVLERRAVEAKRHETQPPPRYTEASLVKALEELGIGRPSTYASIVQTVLKREYVRKEGRQLVPQELGFIVHDLLEQHMKKYVDVPFTGRWRRSWTRWPRASGTGWRCCGSSGRSSRPNSTGRRPRPRKSSRRRTSRARGAGRRTSSSSGGETGSFSAARATPSARSRCRWAPMASRCGRASRSRPRTGARRTAAGC</sequence>
<dbReference type="Pfam" id="PF01131">
    <property type="entry name" value="Topoisom_bac"/>
    <property type="match status" value="1"/>
</dbReference>
<evidence type="ECO:0000256" key="8">
    <source>
        <dbReference type="HAMAP-Rule" id="MF_00952"/>
    </source>
</evidence>
<proteinExistence type="inferred from homology"/>
<feature type="domain" description="Toprim" evidence="10">
    <location>
        <begin position="1"/>
        <end position="114"/>
    </location>
</feature>
<dbReference type="InterPro" id="IPR028612">
    <property type="entry name" value="Topoisom_1_IA"/>
</dbReference>
<dbReference type="SMART" id="SM00437">
    <property type="entry name" value="TOP1Ac"/>
    <property type="match status" value="1"/>
</dbReference>
<keyword evidence="13" id="KW-1185">Reference proteome</keyword>
<comment type="catalytic activity">
    <reaction evidence="1 8">
        <text>ATP-independent breakage of single-stranded DNA, followed by passage and rejoining.</text>
        <dbReference type="EC" id="5.6.2.1"/>
    </reaction>
</comment>
<dbReference type="EC" id="5.6.2.1" evidence="8"/>
<feature type="active site" description="O-(5'-phospho-DNA)-tyrosine intermediate" evidence="8">
    <location>
        <position position="324"/>
    </location>
</feature>
<dbReference type="CDD" id="cd03363">
    <property type="entry name" value="TOPRIM_TopoIA_TopoI"/>
    <property type="match status" value="1"/>
</dbReference>
<evidence type="ECO:0000256" key="3">
    <source>
        <dbReference type="ARBA" id="ARBA00022723"/>
    </source>
</evidence>
<dbReference type="InterPro" id="IPR000380">
    <property type="entry name" value="Topo_IA"/>
</dbReference>
<dbReference type="PRINTS" id="PR00417">
    <property type="entry name" value="PRTPISMRASEI"/>
</dbReference>
<organism evidence="12 13">
    <name type="scientific">Tepidiforma flava</name>
    <dbReference type="NCBI Taxonomy" id="3004094"/>
    <lineage>
        <taxon>Bacteria</taxon>
        <taxon>Bacillati</taxon>
        <taxon>Chloroflexota</taxon>
        <taxon>Tepidiformia</taxon>
        <taxon>Tepidiformales</taxon>
        <taxon>Tepidiformaceae</taxon>
        <taxon>Tepidiforma</taxon>
    </lineage>
</organism>
<evidence type="ECO:0000313" key="12">
    <source>
        <dbReference type="EMBL" id="WBL36335.1"/>
    </source>
</evidence>
<dbReference type="GO" id="GO:0003917">
    <property type="term" value="F:DNA topoisomerase type I (single strand cut, ATP-independent) activity"/>
    <property type="evidence" value="ECO:0007669"/>
    <property type="project" value="UniProtKB-EC"/>
</dbReference>
<dbReference type="PANTHER" id="PTHR42785:SF1">
    <property type="entry name" value="DNA TOPOISOMERASE"/>
    <property type="match status" value="1"/>
</dbReference>
<dbReference type="Proteomes" id="UP001212803">
    <property type="component" value="Chromosome"/>
</dbReference>
<dbReference type="InterPro" id="IPR003601">
    <property type="entry name" value="Topo_IA_2"/>
</dbReference>
<evidence type="ECO:0000313" key="13">
    <source>
        <dbReference type="Proteomes" id="UP001212803"/>
    </source>
</evidence>
<dbReference type="SMART" id="SM00436">
    <property type="entry name" value="TOP1Bc"/>
    <property type="match status" value="1"/>
</dbReference>
<evidence type="ECO:0000256" key="7">
    <source>
        <dbReference type="ARBA" id="ARBA00023235"/>
    </source>
</evidence>
<keyword evidence="5 8" id="KW-0799">Topoisomerase</keyword>
<dbReference type="EMBL" id="CP115149">
    <property type="protein sequence ID" value="WBL36335.1"/>
    <property type="molecule type" value="Genomic_DNA"/>
</dbReference>
<evidence type="ECO:0000256" key="9">
    <source>
        <dbReference type="SAM" id="MobiDB-lite"/>
    </source>
</evidence>
<dbReference type="Gene3D" id="2.70.20.10">
    <property type="entry name" value="Topoisomerase I, domain 3"/>
    <property type="match status" value="1"/>
</dbReference>
<feature type="site" description="Interaction with DNA" evidence="8">
    <location>
        <position position="525"/>
    </location>
</feature>
<evidence type="ECO:0000256" key="1">
    <source>
        <dbReference type="ARBA" id="ARBA00000213"/>
    </source>
</evidence>
<comment type="caution">
    <text evidence="8">Lacks conserved residue(s) required for the propagation of feature annotation.</text>
</comment>
<dbReference type="InterPro" id="IPR013825">
    <property type="entry name" value="Topo_IA_cen_sub2"/>
</dbReference>
<feature type="region of interest" description="Disordered" evidence="9">
    <location>
        <begin position="573"/>
        <end position="670"/>
    </location>
</feature>
<dbReference type="InterPro" id="IPR013824">
    <property type="entry name" value="Topo_IA_cen_sub1"/>
</dbReference>
<dbReference type="SMART" id="SM00493">
    <property type="entry name" value="TOPRIM"/>
    <property type="match status" value="1"/>
</dbReference>
<feature type="site" description="Interaction with DNA" evidence="8">
    <location>
        <position position="160"/>
    </location>
</feature>
<dbReference type="InterPro" id="IPR003602">
    <property type="entry name" value="Topo_IA_DNA-bd_dom"/>
</dbReference>
<feature type="site" description="Interaction with DNA" evidence="8">
    <location>
        <position position="165"/>
    </location>
</feature>
<dbReference type="InterPro" id="IPR034149">
    <property type="entry name" value="TOPRIM_TopoI"/>
</dbReference>
<feature type="site" description="Interaction with DNA" evidence="8">
    <location>
        <position position="157"/>
    </location>
</feature>
<name>A0ABY7M728_9CHLR</name>
<dbReference type="InterPro" id="IPR005733">
    <property type="entry name" value="TopoI_bac-type"/>
</dbReference>
<evidence type="ECO:0000259" key="11">
    <source>
        <dbReference type="PROSITE" id="PS52039"/>
    </source>
</evidence>
<comment type="similarity">
    <text evidence="2 8">Belongs to the type IA topoisomerase family.</text>
</comment>
<evidence type="ECO:0000256" key="4">
    <source>
        <dbReference type="ARBA" id="ARBA00022842"/>
    </source>
</evidence>
<dbReference type="PROSITE" id="PS50880">
    <property type="entry name" value="TOPRIM"/>
    <property type="match status" value="1"/>
</dbReference>
<dbReference type="PROSITE" id="PS00396">
    <property type="entry name" value="TOPO_IA_1"/>
    <property type="match status" value="1"/>
</dbReference>
<keyword evidence="4" id="KW-0460">Magnesium</keyword>
<dbReference type="InterPro" id="IPR006171">
    <property type="entry name" value="TOPRIM_dom"/>
</dbReference>
<dbReference type="NCBIfam" id="TIGR01051">
    <property type="entry name" value="topA_bact"/>
    <property type="match status" value="1"/>
</dbReference>
<gene>
    <name evidence="8 12" type="primary">topA</name>
    <name evidence="12" type="ORF">O0235_01790</name>
</gene>
<dbReference type="Pfam" id="PF01751">
    <property type="entry name" value="Toprim"/>
    <property type="match status" value="1"/>
</dbReference>
<reference evidence="12 13" key="1">
    <citation type="journal article" date="2023" name="ISME J.">
        <title>Thermophilic Dehalococcoidia with unusual traits shed light on an unexpected past.</title>
        <authorList>
            <person name="Palmer M."/>
            <person name="Covington J.K."/>
            <person name="Zhou E.M."/>
            <person name="Thomas S.C."/>
            <person name="Habib N."/>
            <person name="Seymour C.O."/>
            <person name="Lai D."/>
            <person name="Johnston J."/>
            <person name="Hashimi A."/>
            <person name="Jiao J.Y."/>
            <person name="Muok A.R."/>
            <person name="Liu L."/>
            <person name="Xian W.D."/>
            <person name="Zhi X.Y."/>
            <person name="Li M.M."/>
            <person name="Silva L.P."/>
            <person name="Bowen B.P."/>
            <person name="Louie K."/>
            <person name="Briegel A."/>
            <person name="Pett-Ridge J."/>
            <person name="Weber P.K."/>
            <person name="Tocheva E.I."/>
            <person name="Woyke T."/>
            <person name="Northen T.R."/>
            <person name="Mayali X."/>
            <person name="Li W.J."/>
            <person name="Hedlund B.P."/>
        </authorList>
    </citation>
    <scope>NUCLEOTIDE SEQUENCE [LARGE SCALE GENOMIC DNA]</scope>
    <source>
        <strain evidence="12 13">YIM 72310</strain>
    </source>
</reference>
<evidence type="ECO:0000259" key="10">
    <source>
        <dbReference type="PROSITE" id="PS50880"/>
    </source>
</evidence>